<keyword evidence="1" id="KW-1133">Transmembrane helix</keyword>
<accession>A0A1T4Q3V6</accession>
<feature type="transmembrane region" description="Helical" evidence="1">
    <location>
        <begin position="154"/>
        <end position="172"/>
    </location>
</feature>
<feature type="transmembrane region" description="Helical" evidence="1">
    <location>
        <begin position="178"/>
        <end position="195"/>
    </location>
</feature>
<feature type="transmembrane region" description="Helical" evidence="1">
    <location>
        <begin position="24"/>
        <end position="43"/>
    </location>
</feature>
<feature type="transmembrane region" description="Helical" evidence="1">
    <location>
        <begin position="207"/>
        <end position="225"/>
    </location>
</feature>
<reference evidence="3" key="1">
    <citation type="submission" date="2017-02" db="EMBL/GenBank/DDBJ databases">
        <authorList>
            <person name="Varghese N."/>
            <person name="Submissions S."/>
        </authorList>
    </citation>
    <scope>NUCLEOTIDE SEQUENCE [LARGE SCALE GENOMIC DNA]</scope>
    <source>
        <strain evidence="3">ATCC 25662</strain>
    </source>
</reference>
<name>A0A1T4Q3V6_9FIRM</name>
<feature type="transmembrane region" description="Helical" evidence="1">
    <location>
        <begin position="49"/>
        <end position="68"/>
    </location>
</feature>
<dbReference type="RefSeq" id="WP_078712691.1">
    <property type="nucleotide sequence ID" value="NZ_FUWY01000008.1"/>
</dbReference>
<feature type="transmembrane region" description="Helical" evidence="1">
    <location>
        <begin position="75"/>
        <end position="94"/>
    </location>
</feature>
<gene>
    <name evidence="2" type="ORF">SAMN02745191_2305</name>
</gene>
<dbReference type="EMBL" id="FUWY01000008">
    <property type="protein sequence ID" value="SJZ98462.1"/>
    <property type="molecule type" value="Genomic_DNA"/>
</dbReference>
<protein>
    <submittedName>
        <fullName evidence="2">Uncharacterized protein</fullName>
    </submittedName>
</protein>
<feature type="transmembrane region" description="Helical" evidence="1">
    <location>
        <begin position="231"/>
        <end position="253"/>
    </location>
</feature>
<dbReference type="AlphaFoldDB" id="A0A1T4Q3V6"/>
<evidence type="ECO:0000313" key="2">
    <source>
        <dbReference type="EMBL" id="SJZ98462.1"/>
    </source>
</evidence>
<evidence type="ECO:0000313" key="3">
    <source>
        <dbReference type="Proteomes" id="UP000243297"/>
    </source>
</evidence>
<dbReference type="STRING" id="118967.SAMN02745191_2305"/>
<feature type="transmembrane region" description="Helical" evidence="1">
    <location>
        <begin position="106"/>
        <end position="128"/>
    </location>
</feature>
<keyword evidence="3" id="KW-1185">Reference proteome</keyword>
<evidence type="ECO:0000256" key="1">
    <source>
        <dbReference type="SAM" id="Phobius"/>
    </source>
</evidence>
<proteinExistence type="predicted"/>
<dbReference type="Proteomes" id="UP000243297">
    <property type="component" value="Unassembled WGS sequence"/>
</dbReference>
<organism evidence="2 3">
    <name type="scientific">Anaerorhabdus furcosa</name>
    <dbReference type="NCBI Taxonomy" id="118967"/>
    <lineage>
        <taxon>Bacteria</taxon>
        <taxon>Bacillati</taxon>
        <taxon>Bacillota</taxon>
        <taxon>Erysipelotrichia</taxon>
        <taxon>Erysipelotrichales</taxon>
        <taxon>Erysipelotrichaceae</taxon>
        <taxon>Anaerorhabdus</taxon>
    </lineage>
</organism>
<keyword evidence="1" id="KW-0472">Membrane</keyword>
<sequence>MNKLIKNYPVLLTDQQYQRGKKTIYLVQIILLLLTIGYCVYLSKYLNIFVLYTTYTSLALRLIYIALLFTGKRSVMVGVLVFNVIIFVLNFQYYDIYNAVKGTPFYQIYIYEIILMAFYCLLCFFLLIHRDVSYIDKTIEYTKRDANRISMPKYPISLIIISLLYIPCFFYALSMNPFSAIILVGVAVANIIYFLKSPQTKLFKRVIMILFCLIIVAIIVVLTPLSEAMTYGFTGVIALYILYFICLGIEILIKKFFRFMDPLKHFDISKLSIYEIRKEEEIINV</sequence>
<keyword evidence="1" id="KW-0812">Transmembrane</keyword>